<dbReference type="Gene3D" id="2.40.30.10">
    <property type="entry name" value="Translation factors"/>
    <property type="match status" value="1"/>
</dbReference>
<feature type="binding site" evidence="6">
    <location>
        <position position="140"/>
    </location>
    <ligand>
        <name>FAD</name>
        <dbReference type="ChEBI" id="CHEBI:57692"/>
    </ligand>
</feature>
<feature type="domain" description="FAD-binding FR-type" evidence="10">
    <location>
        <begin position="37"/>
        <end position="166"/>
    </location>
</feature>
<organism evidence="11">
    <name type="scientific">Aureoumbra lagunensis</name>
    <dbReference type="NCBI Taxonomy" id="44058"/>
    <lineage>
        <taxon>Eukaryota</taxon>
        <taxon>Sar</taxon>
        <taxon>Stramenopiles</taxon>
        <taxon>Ochrophyta</taxon>
        <taxon>Pelagophyceae</taxon>
        <taxon>Pelagomonadales</taxon>
        <taxon>Aureoumbra</taxon>
    </lineage>
</organism>
<dbReference type="PRINTS" id="PR00406">
    <property type="entry name" value="CYTB5RDTASE"/>
</dbReference>
<evidence type="ECO:0000259" key="10">
    <source>
        <dbReference type="PROSITE" id="PS51384"/>
    </source>
</evidence>
<keyword evidence="9" id="KW-0812">Transmembrane</keyword>
<comment type="similarity">
    <text evidence="7">Belongs to the flavoprotein pyridine nucleotide cytochrome reductase family.</text>
</comment>
<dbReference type="CDD" id="cd06183">
    <property type="entry name" value="cyt_b5_reduct_like"/>
    <property type="match status" value="1"/>
</dbReference>
<sequence>MSSVGGVPVAVALVVVVVTVVVAMLMSTGKPKKFLDKSRQMLKVSEVEQLSHDTKRVRLALPSSKMILGLPVGKHFKVFCPNVKGVKAGEWNGKPDPEADSTEIERKYTPTSSDDDFGFVDLVVKVYKGGIIDRFPDGGKMSQHIGKLEVGDELAISGPWGMIEYKGRGSWLYGKREIKANKVGMMAGGTGITPMLQIIAAVLKDSSDATQLSLIFANQTEDDILVRDHLERLQNKYPTRFHLWYTLDRPSSNWKFSTGFIDADMIKAHLPGPASDSLILMCGPPPMIQYACKANLDKLGYTKAQQLAF</sequence>
<evidence type="ECO:0000256" key="5">
    <source>
        <dbReference type="ARBA" id="ARBA00023027"/>
    </source>
</evidence>
<dbReference type="GO" id="GO:0071949">
    <property type="term" value="F:FAD binding"/>
    <property type="evidence" value="ECO:0007669"/>
    <property type="project" value="TreeGrafter"/>
</dbReference>
<keyword evidence="5 7" id="KW-0520">NAD</keyword>
<evidence type="ECO:0000256" key="1">
    <source>
        <dbReference type="ARBA" id="ARBA00001974"/>
    </source>
</evidence>
<dbReference type="PANTHER" id="PTHR19370:SF185">
    <property type="entry name" value="NADH-CYTOCHROME B5 REDUCTASE"/>
    <property type="match status" value="1"/>
</dbReference>
<dbReference type="Gene3D" id="3.40.50.80">
    <property type="entry name" value="Nucleotide-binding domain of ferredoxin-NADP reductase (FNR) module"/>
    <property type="match status" value="1"/>
</dbReference>
<keyword evidence="9" id="KW-0472">Membrane</keyword>
<feature type="binding site" evidence="6">
    <location>
        <position position="141"/>
    </location>
    <ligand>
        <name>FAD</name>
        <dbReference type="ChEBI" id="CHEBI:57692"/>
    </ligand>
</feature>
<evidence type="ECO:0000256" key="4">
    <source>
        <dbReference type="ARBA" id="ARBA00023002"/>
    </source>
</evidence>
<dbReference type="SUPFAM" id="SSF52343">
    <property type="entry name" value="Ferredoxin reductase-like, C-terminal NADP-linked domain"/>
    <property type="match status" value="1"/>
</dbReference>
<evidence type="ECO:0000256" key="2">
    <source>
        <dbReference type="ARBA" id="ARBA00022630"/>
    </source>
</evidence>
<feature type="binding site" evidence="6">
    <location>
        <position position="125"/>
    </location>
    <ligand>
        <name>FAD</name>
        <dbReference type="ChEBI" id="CHEBI:57692"/>
    </ligand>
</feature>
<feature type="compositionally biased region" description="Basic and acidic residues" evidence="8">
    <location>
        <begin position="93"/>
        <end position="108"/>
    </location>
</feature>
<evidence type="ECO:0000256" key="7">
    <source>
        <dbReference type="RuleBase" id="RU361226"/>
    </source>
</evidence>
<comment type="catalytic activity">
    <reaction evidence="7">
        <text>2 Fe(III)-[cytochrome b5] + NADH = 2 Fe(II)-[cytochrome b5] + NAD(+) + H(+)</text>
        <dbReference type="Rhea" id="RHEA:46680"/>
        <dbReference type="Rhea" id="RHEA-COMP:10438"/>
        <dbReference type="Rhea" id="RHEA-COMP:10439"/>
        <dbReference type="ChEBI" id="CHEBI:15378"/>
        <dbReference type="ChEBI" id="CHEBI:29033"/>
        <dbReference type="ChEBI" id="CHEBI:29034"/>
        <dbReference type="ChEBI" id="CHEBI:57540"/>
        <dbReference type="ChEBI" id="CHEBI:57945"/>
        <dbReference type="EC" id="1.6.2.2"/>
    </reaction>
</comment>
<evidence type="ECO:0000256" key="9">
    <source>
        <dbReference type="SAM" id="Phobius"/>
    </source>
</evidence>
<dbReference type="InterPro" id="IPR008333">
    <property type="entry name" value="Cbr1-like_FAD-bd_dom"/>
</dbReference>
<evidence type="ECO:0000256" key="8">
    <source>
        <dbReference type="SAM" id="MobiDB-lite"/>
    </source>
</evidence>
<dbReference type="InterPro" id="IPR017938">
    <property type="entry name" value="Riboflavin_synthase-like_b-brl"/>
</dbReference>
<dbReference type="FunFam" id="3.40.50.80:FF:000005">
    <property type="entry name" value="NADH-cytochrome b5 reductase"/>
    <property type="match status" value="1"/>
</dbReference>
<evidence type="ECO:0000313" key="11">
    <source>
        <dbReference type="EMBL" id="CAE0363087.1"/>
    </source>
</evidence>
<keyword evidence="2 6" id="KW-0285">Flavoprotein</keyword>
<feature type="binding site" evidence="6">
    <location>
        <position position="108"/>
    </location>
    <ligand>
        <name>FAD</name>
        <dbReference type="ChEBI" id="CHEBI:57692"/>
    </ligand>
</feature>
<accession>A0A7S3NIW4</accession>
<keyword evidence="4 7" id="KW-0560">Oxidoreductase</keyword>
<dbReference type="Pfam" id="PF00175">
    <property type="entry name" value="NAD_binding_1"/>
    <property type="match status" value="1"/>
</dbReference>
<dbReference type="InterPro" id="IPR017927">
    <property type="entry name" value="FAD-bd_FR_type"/>
</dbReference>
<dbReference type="InterPro" id="IPR039261">
    <property type="entry name" value="FNR_nucleotide-bd"/>
</dbReference>
<feature type="region of interest" description="Disordered" evidence="8">
    <location>
        <begin position="90"/>
        <end position="109"/>
    </location>
</feature>
<dbReference type="GO" id="GO:0090524">
    <property type="term" value="F:cytochrome-b5 reductase activity, acting on NADH"/>
    <property type="evidence" value="ECO:0007669"/>
    <property type="project" value="UniProtKB-EC"/>
</dbReference>
<proteinExistence type="inferred from homology"/>
<dbReference type="PRINTS" id="PR00371">
    <property type="entry name" value="FPNCR"/>
</dbReference>
<dbReference type="InterPro" id="IPR001433">
    <property type="entry name" value="OxRdtase_FAD/NAD-bd"/>
</dbReference>
<keyword evidence="9" id="KW-1133">Transmembrane helix</keyword>
<protein>
    <recommendedName>
        <fullName evidence="7">NADH-cytochrome b5 reductase</fullName>
        <ecNumber evidence="7">1.6.2.2</ecNumber>
    </recommendedName>
</protein>
<feature type="binding site" evidence="6">
    <location>
        <position position="142"/>
    </location>
    <ligand>
        <name>FAD</name>
        <dbReference type="ChEBI" id="CHEBI:57692"/>
    </ligand>
</feature>
<feature type="binding site" evidence="6">
    <location>
        <position position="123"/>
    </location>
    <ligand>
        <name>FAD</name>
        <dbReference type="ChEBI" id="CHEBI:57692"/>
    </ligand>
</feature>
<keyword evidence="3 6" id="KW-0274">FAD</keyword>
<dbReference type="Pfam" id="PF00970">
    <property type="entry name" value="FAD_binding_6"/>
    <property type="match status" value="2"/>
</dbReference>
<reference evidence="11" key="1">
    <citation type="submission" date="2021-01" db="EMBL/GenBank/DDBJ databases">
        <authorList>
            <person name="Corre E."/>
            <person name="Pelletier E."/>
            <person name="Niang G."/>
            <person name="Scheremetjew M."/>
            <person name="Finn R."/>
            <person name="Kale V."/>
            <person name="Holt S."/>
            <person name="Cochrane G."/>
            <person name="Meng A."/>
            <person name="Brown T."/>
            <person name="Cohen L."/>
        </authorList>
    </citation>
    <scope>NUCLEOTIDE SEQUENCE</scope>
    <source>
        <strain evidence="11">CCMP1510</strain>
    </source>
</reference>
<dbReference type="PANTHER" id="PTHR19370">
    <property type="entry name" value="NADH-CYTOCHROME B5 REDUCTASE"/>
    <property type="match status" value="1"/>
</dbReference>
<evidence type="ECO:0000256" key="3">
    <source>
        <dbReference type="ARBA" id="ARBA00022827"/>
    </source>
</evidence>
<name>A0A7S3NIW4_9STRA</name>
<comment type="cofactor">
    <cofactor evidence="1 6 7">
        <name>FAD</name>
        <dbReference type="ChEBI" id="CHEBI:57692"/>
    </cofactor>
</comment>
<evidence type="ECO:0000256" key="6">
    <source>
        <dbReference type="PIRSR" id="PIRSR601834-1"/>
    </source>
</evidence>
<dbReference type="EMBL" id="HBIJ01005414">
    <property type="protein sequence ID" value="CAE0363087.1"/>
    <property type="molecule type" value="Transcribed_RNA"/>
</dbReference>
<feature type="binding site" evidence="6">
    <location>
        <position position="106"/>
    </location>
    <ligand>
        <name>FAD</name>
        <dbReference type="ChEBI" id="CHEBI:57692"/>
    </ligand>
</feature>
<gene>
    <name evidence="11" type="ORF">ALAG00032_LOCUS3828</name>
</gene>
<dbReference type="SUPFAM" id="SSF63380">
    <property type="entry name" value="Riboflavin synthase domain-like"/>
    <property type="match status" value="1"/>
</dbReference>
<dbReference type="AlphaFoldDB" id="A0A7S3NIW4"/>
<feature type="binding site" evidence="6">
    <location>
        <position position="193"/>
    </location>
    <ligand>
        <name>FAD</name>
        <dbReference type="ChEBI" id="CHEBI:57692"/>
    </ligand>
</feature>
<dbReference type="GO" id="GO:0005739">
    <property type="term" value="C:mitochondrion"/>
    <property type="evidence" value="ECO:0007669"/>
    <property type="project" value="TreeGrafter"/>
</dbReference>
<dbReference type="InterPro" id="IPR001709">
    <property type="entry name" value="Flavoprot_Pyr_Nucl_cyt_Rdtase"/>
</dbReference>
<dbReference type="EC" id="1.6.2.2" evidence="7"/>
<dbReference type="PROSITE" id="PS51384">
    <property type="entry name" value="FAD_FR"/>
    <property type="match status" value="1"/>
</dbReference>
<dbReference type="InterPro" id="IPR001834">
    <property type="entry name" value="CBR-like"/>
</dbReference>
<feature type="transmembrane region" description="Helical" evidence="9">
    <location>
        <begin position="6"/>
        <end position="27"/>
    </location>
</feature>